<gene>
    <name evidence="1" type="ORF">AGOR_G00241670</name>
</gene>
<dbReference type="EMBL" id="JAERUA010000024">
    <property type="protein sequence ID" value="KAI1883091.1"/>
    <property type="molecule type" value="Genomic_DNA"/>
</dbReference>
<dbReference type="Proteomes" id="UP000829720">
    <property type="component" value="Unassembled WGS sequence"/>
</dbReference>
<keyword evidence="2" id="KW-1185">Reference proteome</keyword>
<organism evidence="1 2">
    <name type="scientific">Albula goreensis</name>
    <dbReference type="NCBI Taxonomy" id="1534307"/>
    <lineage>
        <taxon>Eukaryota</taxon>
        <taxon>Metazoa</taxon>
        <taxon>Chordata</taxon>
        <taxon>Craniata</taxon>
        <taxon>Vertebrata</taxon>
        <taxon>Euteleostomi</taxon>
        <taxon>Actinopterygii</taxon>
        <taxon>Neopterygii</taxon>
        <taxon>Teleostei</taxon>
        <taxon>Albuliformes</taxon>
        <taxon>Albulidae</taxon>
        <taxon>Albula</taxon>
    </lineage>
</organism>
<dbReference type="AlphaFoldDB" id="A0A8T3CGD9"/>
<evidence type="ECO:0000313" key="2">
    <source>
        <dbReference type="Proteomes" id="UP000829720"/>
    </source>
</evidence>
<protein>
    <submittedName>
        <fullName evidence="1">Uncharacterized protein</fullName>
    </submittedName>
</protein>
<evidence type="ECO:0000313" key="1">
    <source>
        <dbReference type="EMBL" id="KAI1883091.1"/>
    </source>
</evidence>
<accession>A0A8T3CGD9</accession>
<dbReference type="OrthoDB" id="10296053at2759"/>
<comment type="caution">
    <text evidence="1">The sequence shown here is derived from an EMBL/GenBank/DDBJ whole genome shotgun (WGS) entry which is preliminary data.</text>
</comment>
<reference evidence="1" key="1">
    <citation type="submission" date="2021-01" db="EMBL/GenBank/DDBJ databases">
        <authorList>
            <person name="Zahm M."/>
            <person name="Roques C."/>
            <person name="Cabau C."/>
            <person name="Klopp C."/>
            <person name="Donnadieu C."/>
            <person name="Jouanno E."/>
            <person name="Lampietro C."/>
            <person name="Louis A."/>
            <person name="Herpin A."/>
            <person name="Echchiki A."/>
            <person name="Berthelot C."/>
            <person name="Parey E."/>
            <person name="Roest-Crollius H."/>
            <person name="Braasch I."/>
            <person name="Postlethwait J."/>
            <person name="Bobe J."/>
            <person name="Montfort J."/>
            <person name="Bouchez O."/>
            <person name="Begum T."/>
            <person name="Mejri S."/>
            <person name="Adams A."/>
            <person name="Chen W.-J."/>
            <person name="Guiguen Y."/>
        </authorList>
    </citation>
    <scope>NUCLEOTIDE SEQUENCE</scope>
    <source>
        <tissue evidence="1">Blood</tissue>
    </source>
</reference>
<sequence length="145" mass="15984">MRIRVVPVKSEKGGGGAVFGRSRRLILQGVRAKQRLYPAQEELPEPVAHEEVEGRVYNAVGEDDGACDDVGAFQVLNEEAPVHTNPHHEEDAGVQVDMEDTEMSAMQKKGETHVVKTEEEPAKRGAFFLFHKTMTEAIPPRSHAG</sequence>
<name>A0A8T3CGD9_9TELE</name>
<proteinExistence type="predicted"/>